<protein>
    <recommendedName>
        <fullName evidence="5">Cytosol aminopeptidase domain-containing protein</fullName>
    </recommendedName>
</protein>
<dbReference type="EMBL" id="CDSF01000079">
    <property type="protein sequence ID" value="CEO97304.1"/>
    <property type="molecule type" value="Genomic_DNA"/>
</dbReference>
<evidence type="ECO:0000313" key="9">
    <source>
        <dbReference type="Proteomes" id="UP000290189"/>
    </source>
</evidence>
<keyword evidence="7" id="KW-0496">Mitochondrion</keyword>
<dbReference type="GO" id="GO:0030145">
    <property type="term" value="F:manganese ion binding"/>
    <property type="evidence" value="ECO:0007669"/>
    <property type="project" value="InterPro"/>
</dbReference>
<dbReference type="CDD" id="cd00433">
    <property type="entry name" value="Peptidase_M17"/>
    <property type="match status" value="1"/>
</dbReference>
<dbReference type="OMA" id="ERCWHMP"/>
<evidence type="ECO:0000313" key="8">
    <source>
        <dbReference type="Proteomes" id="UP000039324"/>
    </source>
</evidence>
<dbReference type="Gene3D" id="3.40.630.10">
    <property type="entry name" value="Zn peptidases"/>
    <property type="match status" value="1"/>
</dbReference>
<dbReference type="GO" id="GO:0070006">
    <property type="term" value="F:metalloaminopeptidase activity"/>
    <property type="evidence" value="ECO:0007669"/>
    <property type="project" value="InterPro"/>
</dbReference>
<sequence>MWRVGRASLCRRLSTLAASGDLALRIATSTTPGCTGLRLSAGVAAGDPKPDAVVLPVRRSLIKDGATGSTLLGHVSGGRLEAITNTPADDLLRSVAVASIKDKPRPLFASSTCVIVQPIDDKGSDRPSTLRKALHQSLKAAASVRCKNVSFILPESTTKEDIRALIRVAVQSTHGFARRSKEAPPQVENLQILDLAGDDVSASQQRVRDVEQQIPIEQAIAEGTILARELANERADIVTPEYIEQLARSMSDAFSSSTFQCRTVKGVDALRQSGLSMLAAVGQAASIPPRLVVLEYIPERSDGSEPVALVGKGVTFDTGGLNLKPTGSIETMHMDMSGSAAVIGALRSLAIVKCPRPVVAVLALAENAIGSNAYKPHTILPSAKGTVQVSNTDAEGRLCLADALSYIQANYKPSTIIDIATLTGACVVALGEYAAGVFSNNDDLADRLVATGRKSFERCWHMPILPEHVEELDGKQTDMVSCGRNRYGGACTAAAFLSKFIDEGQKWAHIDIAGPAMYSKAVNHMPQGGTGFGAQLLTDFVLQSR</sequence>
<gene>
    <name evidence="6" type="ORF">PBRA_000649</name>
    <name evidence="7" type="ORF">PLBR_LOCUS4826</name>
</gene>
<evidence type="ECO:0000313" key="7">
    <source>
        <dbReference type="EMBL" id="SPQ97611.1"/>
    </source>
</evidence>
<dbReference type="Proteomes" id="UP000290189">
    <property type="component" value="Unassembled WGS sequence"/>
</dbReference>
<dbReference type="InterPro" id="IPR043472">
    <property type="entry name" value="Macro_dom-like"/>
</dbReference>
<dbReference type="GO" id="GO:0005737">
    <property type="term" value="C:cytoplasm"/>
    <property type="evidence" value="ECO:0007669"/>
    <property type="project" value="InterPro"/>
</dbReference>
<dbReference type="PRINTS" id="PR00481">
    <property type="entry name" value="LAMNOPPTDASE"/>
</dbReference>
<keyword evidence="4" id="KW-0378">Hydrolase</keyword>
<evidence type="ECO:0000259" key="5">
    <source>
        <dbReference type="PROSITE" id="PS00631"/>
    </source>
</evidence>
<geneLocation type="mitochondrion" evidence="7"/>
<dbReference type="Gene3D" id="3.40.220.10">
    <property type="entry name" value="Leucine Aminopeptidase, subunit E, domain 1"/>
    <property type="match status" value="1"/>
</dbReference>
<dbReference type="PANTHER" id="PTHR11963:SF23">
    <property type="entry name" value="CYTOSOL AMINOPEPTIDASE"/>
    <property type="match status" value="1"/>
</dbReference>
<accession>A0A0G4IQ80</accession>
<dbReference type="InterPro" id="IPR000819">
    <property type="entry name" value="Peptidase_M17_C"/>
</dbReference>
<evidence type="ECO:0000256" key="1">
    <source>
        <dbReference type="ARBA" id="ARBA00009528"/>
    </source>
</evidence>
<comment type="similarity">
    <text evidence="1">Belongs to the peptidase M17 family.</text>
</comment>
<name>A0A0G4IQ80_PLABS</name>
<keyword evidence="3" id="KW-0645">Protease</keyword>
<evidence type="ECO:0000256" key="3">
    <source>
        <dbReference type="ARBA" id="ARBA00022670"/>
    </source>
</evidence>
<dbReference type="Pfam" id="PF00883">
    <property type="entry name" value="Peptidase_M17"/>
    <property type="match status" value="1"/>
</dbReference>
<dbReference type="STRING" id="37360.A0A0G4IQ80"/>
<dbReference type="PANTHER" id="PTHR11963">
    <property type="entry name" value="LEUCINE AMINOPEPTIDASE-RELATED"/>
    <property type="match status" value="1"/>
</dbReference>
<dbReference type="GO" id="GO:0006508">
    <property type="term" value="P:proteolysis"/>
    <property type="evidence" value="ECO:0007669"/>
    <property type="project" value="UniProtKB-KW"/>
</dbReference>
<reference evidence="6 8" key="1">
    <citation type="submission" date="2015-02" db="EMBL/GenBank/DDBJ databases">
        <authorList>
            <person name="Chooi Y.-H."/>
        </authorList>
    </citation>
    <scope>NUCLEOTIDE SEQUENCE [LARGE SCALE GENOMIC DNA]</scope>
    <source>
        <strain evidence="6">E3</strain>
    </source>
</reference>
<feature type="domain" description="Cytosol aminopeptidase" evidence="5">
    <location>
        <begin position="391"/>
        <end position="398"/>
    </location>
</feature>
<dbReference type="AlphaFoldDB" id="A0A0G4IQ80"/>
<evidence type="ECO:0000256" key="2">
    <source>
        <dbReference type="ARBA" id="ARBA00022438"/>
    </source>
</evidence>
<dbReference type="Proteomes" id="UP000039324">
    <property type="component" value="Unassembled WGS sequence"/>
</dbReference>
<keyword evidence="2" id="KW-0031">Aminopeptidase</keyword>
<evidence type="ECO:0000256" key="4">
    <source>
        <dbReference type="ARBA" id="ARBA00022801"/>
    </source>
</evidence>
<proteinExistence type="inferred from homology"/>
<dbReference type="SUPFAM" id="SSF53187">
    <property type="entry name" value="Zn-dependent exopeptidases"/>
    <property type="match status" value="1"/>
</dbReference>
<reference evidence="7 9" key="2">
    <citation type="submission" date="2018-03" db="EMBL/GenBank/DDBJ databases">
        <authorList>
            <person name="Fogelqvist J."/>
        </authorList>
    </citation>
    <scope>NUCLEOTIDE SEQUENCE [LARGE SCALE GENOMIC DNA]</scope>
</reference>
<dbReference type="OrthoDB" id="412814at2759"/>
<keyword evidence="8" id="KW-1185">Reference proteome</keyword>
<dbReference type="EMBL" id="OVEO01000008">
    <property type="protein sequence ID" value="SPQ97611.1"/>
    <property type="molecule type" value="Genomic_DNA"/>
</dbReference>
<dbReference type="PROSITE" id="PS00631">
    <property type="entry name" value="CYTOSOL_AP"/>
    <property type="match status" value="1"/>
</dbReference>
<organism evidence="6 8">
    <name type="scientific">Plasmodiophora brassicae</name>
    <name type="common">Clubroot disease agent</name>
    <dbReference type="NCBI Taxonomy" id="37360"/>
    <lineage>
        <taxon>Eukaryota</taxon>
        <taxon>Sar</taxon>
        <taxon>Rhizaria</taxon>
        <taxon>Endomyxa</taxon>
        <taxon>Phytomyxea</taxon>
        <taxon>Plasmodiophorida</taxon>
        <taxon>Plasmodiophoridae</taxon>
        <taxon>Plasmodiophora</taxon>
    </lineage>
</organism>
<dbReference type="InterPro" id="IPR011356">
    <property type="entry name" value="Leucine_aapep/pepB"/>
</dbReference>
<evidence type="ECO:0000313" key="6">
    <source>
        <dbReference type="EMBL" id="CEO97304.1"/>
    </source>
</evidence>